<accession>A0A0A1VQW4</accession>
<protein>
    <submittedName>
        <fullName evidence="1">Uncharacterized protein</fullName>
    </submittedName>
</protein>
<name>A0A0A1VQW4_MICAE</name>
<evidence type="ECO:0000313" key="2">
    <source>
        <dbReference type="Proteomes" id="UP000030321"/>
    </source>
</evidence>
<comment type="caution">
    <text evidence="1">The sequence shown here is derived from an EMBL/GenBank/DDBJ whole genome shotgun (WGS) entry which is preliminary data.</text>
</comment>
<dbReference type="EMBL" id="BBPA01000009">
    <property type="protein sequence ID" value="GAL91676.1"/>
    <property type="molecule type" value="Genomic_DNA"/>
</dbReference>
<sequence length="38" mass="4145">MALSGLKSPVSEGYSLWKPLLEKFPISLIMLAANNVLI</sequence>
<organism evidence="1 2">
    <name type="scientific">Microcystis aeruginosa NIES-44</name>
    <dbReference type="NCBI Taxonomy" id="449439"/>
    <lineage>
        <taxon>Bacteria</taxon>
        <taxon>Bacillati</taxon>
        <taxon>Cyanobacteriota</taxon>
        <taxon>Cyanophyceae</taxon>
        <taxon>Oscillatoriophycideae</taxon>
        <taxon>Chroococcales</taxon>
        <taxon>Microcystaceae</taxon>
        <taxon>Microcystis</taxon>
    </lineage>
</organism>
<evidence type="ECO:0000313" key="1">
    <source>
        <dbReference type="EMBL" id="GAL91676.1"/>
    </source>
</evidence>
<reference evidence="2" key="1">
    <citation type="journal article" date="2015" name="Genome">
        <title>Whole Genome Sequence of the Non-Microcystin-Producing Microcystis aeruginosa Strain NIES-44.</title>
        <authorList>
            <person name="Okano K."/>
            <person name="Miyata N."/>
            <person name="Ozaki Y."/>
        </authorList>
    </citation>
    <scope>NUCLEOTIDE SEQUENCE [LARGE SCALE GENOMIC DNA]</scope>
    <source>
        <strain evidence="2">NIES-44</strain>
    </source>
</reference>
<dbReference type="Proteomes" id="UP000030321">
    <property type="component" value="Unassembled WGS sequence"/>
</dbReference>
<dbReference type="AlphaFoldDB" id="A0A0A1VQW4"/>
<gene>
    <name evidence="1" type="ORF">N44_02389</name>
</gene>
<proteinExistence type="predicted"/>